<protein>
    <submittedName>
        <fullName evidence="2">Hypothetical acetyltransferase YafP</fullName>
    </submittedName>
</protein>
<evidence type="ECO:0000313" key="4">
    <source>
        <dbReference type="Proteomes" id="UP000250080"/>
    </source>
</evidence>
<reference evidence="2" key="1">
    <citation type="submission" date="2016-05" db="EMBL/GenBank/DDBJ databases">
        <authorList>
            <person name="Lavstsen T."/>
            <person name="Jespersen J.S."/>
        </authorList>
    </citation>
    <scope>NUCLEOTIDE SEQUENCE</scope>
    <source>
        <strain evidence="2">PFRJS10</strain>
    </source>
</reference>
<dbReference type="PANTHER" id="PTHR43451">
    <property type="entry name" value="ACETYLTRANSFERASE (GNAT) FAMILY PROTEIN"/>
    <property type="match status" value="1"/>
</dbReference>
<dbReference type="Gene3D" id="3.40.630.30">
    <property type="match status" value="1"/>
</dbReference>
<dbReference type="Proteomes" id="UP000250080">
    <property type="component" value="Chromosome I"/>
</dbReference>
<organism evidence="2">
    <name type="scientific">Propionibacterium freudenreichii</name>
    <dbReference type="NCBI Taxonomy" id="1744"/>
    <lineage>
        <taxon>Bacteria</taxon>
        <taxon>Bacillati</taxon>
        <taxon>Actinomycetota</taxon>
        <taxon>Actinomycetes</taxon>
        <taxon>Propionibacteriales</taxon>
        <taxon>Propionibacteriaceae</taxon>
        <taxon>Propionibacterium</taxon>
    </lineage>
</organism>
<name>A0A2C7YTM4_9ACTN</name>
<dbReference type="InterPro" id="IPR000182">
    <property type="entry name" value="GNAT_dom"/>
</dbReference>
<accession>A0A2C7YTM4</accession>
<evidence type="ECO:0000313" key="3">
    <source>
        <dbReference type="EMBL" id="SCQ74283.1"/>
    </source>
</evidence>
<proteinExistence type="predicted"/>
<dbReference type="Pfam" id="PF13673">
    <property type="entry name" value="Acetyltransf_10"/>
    <property type="match status" value="1"/>
</dbReference>
<dbReference type="EMBL" id="LT576035">
    <property type="protein sequence ID" value="SBN37810.1"/>
    <property type="molecule type" value="Genomic_DNA"/>
</dbReference>
<dbReference type="InterPro" id="IPR052564">
    <property type="entry name" value="N-acetyltrans/Recomb-assoc"/>
</dbReference>
<dbReference type="GO" id="GO:0016747">
    <property type="term" value="F:acyltransferase activity, transferring groups other than amino-acyl groups"/>
    <property type="evidence" value="ECO:0007669"/>
    <property type="project" value="InterPro"/>
</dbReference>
<dbReference type="SUPFAM" id="SSF55729">
    <property type="entry name" value="Acyl-CoA N-acyltransferases (Nat)"/>
    <property type="match status" value="1"/>
</dbReference>
<dbReference type="CDD" id="cd04301">
    <property type="entry name" value="NAT_SF"/>
    <property type="match status" value="1"/>
</dbReference>
<evidence type="ECO:0000313" key="2">
    <source>
        <dbReference type="EMBL" id="SBN37810.1"/>
    </source>
</evidence>
<gene>
    <name evidence="2" type="ORF">PFR_JS10_167</name>
    <name evidence="3" type="ORF">PFR_JS23_138</name>
</gene>
<dbReference type="EMBL" id="LT618793">
    <property type="protein sequence ID" value="SCQ74283.1"/>
    <property type="molecule type" value="Genomic_DNA"/>
</dbReference>
<keyword evidence="2" id="KW-0808">Transferase</keyword>
<dbReference type="AlphaFoldDB" id="A0A2C7YTM4"/>
<sequence>MWLPSFFSRTFGRAGNNGRMASAPGHVRVRPYMDSDAGITRSIFLQSVTLTAAEDYTKQQIDAWASPQDRPLDEWNRDRQESGTLVAVVAGVVMGFTDIRETGYIDMLFVSPKFVRRGIGSALLREAENRARIAKAPLLYSNVSITARPFFAHHGFVEVAEQHPIIHGVQVKNYRMNKHLF</sequence>
<evidence type="ECO:0000259" key="1">
    <source>
        <dbReference type="PROSITE" id="PS51186"/>
    </source>
</evidence>
<reference evidence="3 4" key="2">
    <citation type="submission" date="2016-09" db="EMBL/GenBank/DDBJ databases">
        <authorList>
            <person name="Laine KS P."/>
        </authorList>
    </citation>
    <scope>NUCLEOTIDE SEQUENCE [LARGE SCALE GENOMIC DNA]</scope>
    <source>
        <strain evidence="3">PFRJS-23</strain>
    </source>
</reference>
<dbReference type="InterPro" id="IPR016181">
    <property type="entry name" value="Acyl_CoA_acyltransferase"/>
</dbReference>
<feature type="domain" description="N-acetyltransferase" evidence="1">
    <location>
        <begin position="43"/>
        <end position="181"/>
    </location>
</feature>
<dbReference type="OrthoDB" id="9812192at2"/>
<dbReference type="PANTHER" id="PTHR43451:SF1">
    <property type="entry name" value="ACETYLTRANSFERASE"/>
    <property type="match status" value="1"/>
</dbReference>
<dbReference type="PROSITE" id="PS51186">
    <property type="entry name" value="GNAT"/>
    <property type="match status" value="1"/>
</dbReference>